<comment type="caution">
    <text evidence="3">The sequence shown here is derived from an EMBL/GenBank/DDBJ whole genome shotgun (WGS) entry which is preliminary data.</text>
</comment>
<feature type="region of interest" description="Disordered" evidence="2">
    <location>
        <begin position="319"/>
        <end position="344"/>
    </location>
</feature>
<feature type="compositionally biased region" description="Polar residues" evidence="2">
    <location>
        <begin position="244"/>
        <end position="258"/>
    </location>
</feature>
<feature type="coiled-coil region" evidence="1">
    <location>
        <begin position="565"/>
        <end position="628"/>
    </location>
</feature>
<name>A0A498JM01_MALDO</name>
<evidence type="ECO:0000256" key="1">
    <source>
        <dbReference type="SAM" id="Coils"/>
    </source>
</evidence>
<feature type="compositionally biased region" description="Low complexity" evidence="2">
    <location>
        <begin position="193"/>
        <end position="230"/>
    </location>
</feature>
<dbReference type="EMBL" id="RDQH01000333">
    <property type="protein sequence ID" value="RXH94632.1"/>
    <property type="molecule type" value="Genomic_DNA"/>
</dbReference>
<keyword evidence="4" id="KW-1185">Reference proteome</keyword>
<evidence type="ECO:0000313" key="3">
    <source>
        <dbReference type="EMBL" id="RXH94632.1"/>
    </source>
</evidence>
<evidence type="ECO:0000313" key="4">
    <source>
        <dbReference type="Proteomes" id="UP000290289"/>
    </source>
</evidence>
<reference evidence="3 4" key="1">
    <citation type="submission" date="2018-10" db="EMBL/GenBank/DDBJ databases">
        <title>A high-quality apple genome assembly.</title>
        <authorList>
            <person name="Hu J."/>
        </authorList>
    </citation>
    <scope>NUCLEOTIDE SEQUENCE [LARGE SCALE GENOMIC DNA]</scope>
    <source>
        <strain evidence="4">cv. HFTH1</strain>
        <tissue evidence="3">Young leaf</tissue>
    </source>
</reference>
<gene>
    <name evidence="3" type="ORF">DVH24_024316</name>
</gene>
<organism evidence="3 4">
    <name type="scientific">Malus domestica</name>
    <name type="common">Apple</name>
    <name type="synonym">Pyrus malus</name>
    <dbReference type="NCBI Taxonomy" id="3750"/>
    <lineage>
        <taxon>Eukaryota</taxon>
        <taxon>Viridiplantae</taxon>
        <taxon>Streptophyta</taxon>
        <taxon>Embryophyta</taxon>
        <taxon>Tracheophyta</taxon>
        <taxon>Spermatophyta</taxon>
        <taxon>Magnoliopsida</taxon>
        <taxon>eudicotyledons</taxon>
        <taxon>Gunneridae</taxon>
        <taxon>Pentapetalae</taxon>
        <taxon>rosids</taxon>
        <taxon>fabids</taxon>
        <taxon>Rosales</taxon>
        <taxon>Rosaceae</taxon>
        <taxon>Amygdaloideae</taxon>
        <taxon>Maleae</taxon>
        <taxon>Malus</taxon>
    </lineage>
</organism>
<protein>
    <submittedName>
        <fullName evidence="3">Uncharacterized protein</fullName>
    </submittedName>
</protein>
<dbReference type="Proteomes" id="UP000290289">
    <property type="component" value="Chromosome 7"/>
</dbReference>
<sequence>MGVDLGRLGTVLTLKSTKPTWRAGRVYSKLTTSFGDCGAKFDDVALGRATDFCVLRLRPRKEHVSASWVLEPEDKAAISYKVHEPNSAFNVPNVITVTPHLAEKANEMTSTNKDSKTLLDRDLDSRPLRKTEAVAAATTGKKSVVAQKDKPAGRAVLIKRPRQEAEPAVEPSPPAKRVKQMAKKGAREIHVISSHTTTPSASSPAAGHSGVETQPASAAETAPARPASVAGASVVPPSAEKAPVSQQAVSTTEGTSPKNPKPSVLVLDESEGSDEVPLAHRPHTRRQPPPIPEMAVQTGPSPVNRGKRTVEEPIPVAEPLVPSQDQGVPASSEAAAPVGPSAADRGKRLLEEPEATAESPVHPQDQGFHIPPQEVTSAFVPIHSFHRQFYAPKGVIYISWPPQWPSNVDNLHRPREVRSNLRHWARPLSSLGSSNDLGDMAEVSSRQASWEVEFKALLSSTTAESGPSAASTNAADPSALTQLREVLALSSSQVLERNGLDLLGVCLNDLGADGRLSGDAIVRASSALERVRETFSIFQTALKAEQDLQAAMAVQDTLRPKIDDLRAKGETLAELDRQMAELAKRRSAIASELARNFESGGKDRLTEYAAANKRVERLKLDKKNRQAEVIIADVRWLELKALLSTLLPSSP</sequence>
<proteinExistence type="predicted"/>
<feature type="region of interest" description="Disordered" evidence="2">
    <location>
        <begin position="139"/>
        <end position="307"/>
    </location>
</feature>
<keyword evidence="1" id="KW-0175">Coiled coil</keyword>
<evidence type="ECO:0000256" key="2">
    <source>
        <dbReference type="SAM" id="MobiDB-lite"/>
    </source>
</evidence>
<dbReference type="AlphaFoldDB" id="A0A498JM01"/>
<accession>A0A498JM01</accession>